<feature type="region of interest" description="Disordered" evidence="2">
    <location>
        <begin position="448"/>
        <end position="467"/>
    </location>
</feature>
<keyword evidence="1" id="KW-0378">Hydrolase</keyword>
<keyword evidence="4" id="KW-1185">Reference proteome</keyword>
<feature type="domain" description="Serine/threonine specific protein phosphatases" evidence="3">
    <location>
        <begin position="262"/>
        <end position="267"/>
    </location>
</feature>
<dbReference type="InterPro" id="IPR029052">
    <property type="entry name" value="Metallo-depent_PP-like"/>
</dbReference>
<reference evidence="5" key="1">
    <citation type="submission" date="2017-02" db="UniProtKB">
        <authorList>
            <consortium name="WormBaseParasite"/>
        </authorList>
    </citation>
    <scope>IDENTIFICATION</scope>
</reference>
<evidence type="ECO:0000256" key="2">
    <source>
        <dbReference type="SAM" id="MobiDB-lite"/>
    </source>
</evidence>
<feature type="compositionally biased region" description="Basic and acidic residues" evidence="2">
    <location>
        <begin position="48"/>
        <end position="75"/>
    </location>
</feature>
<dbReference type="InterPro" id="IPR050341">
    <property type="entry name" value="PP1_catalytic_subunit"/>
</dbReference>
<dbReference type="Pfam" id="PF00149">
    <property type="entry name" value="Metallophos"/>
    <property type="match status" value="1"/>
</dbReference>
<dbReference type="GO" id="GO:0004722">
    <property type="term" value="F:protein serine/threonine phosphatase activity"/>
    <property type="evidence" value="ECO:0007669"/>
    <property type="project" value="UniProtKB-EC"/>
</dbReference>
<dbReference type="SUPFAM" id="SSF56300">
    <property type="entry name" value="Metallo-dependent phosphatases"/>
    <property type="match status" value="1"/>
</dbReference>
<evidence type="ECO:0000313" key="4">
    <source>
        <dbReference type="Proteomes" id="UP000038045"/>
    </source>
</evidence>
<dbReference type="PRINTS" id="PR00114">
    <property type="entry name" value="STPHPHTASE"/>
</dbReference>
<dbReference type="WBParaSite" id="PTRK_0001256100.1">
    <property type="protein sequence ID" value="PTRK_0001256100.1"/>
    <property type="gene ID" value="PTRK_0001256100"/>
</dbReference>
<dbReference type="Proteomes" id="UP000038045">
    <property type="component" value="Unplaced"/>
</dbReference>
<dbReference type="PROSITE" id="PS00125">
    <property type="entry name" value="SER_THR_PHOSPHATASE"/>
    <property type="match status" value="1"/>
</dbReference>
<dbReference type="SMART" id="SM00156">
    <property type="entry name" value="PP2Ac"/>
    <property type="match status" value="1"/>
</dbReference>
<dbReference type="GO" id="GO:0005634">
    <property type="term" value="C:nucleus"/>
    <property type="evidence" value="ECO:0007669"/>
    <property type="project" value="TreeGrafter"/>
</dbReference>
<evidence type="ECO:0000256" key="1">
    <source>
        <dbReference type="RuleBase" id="RU004273"/>
    </source>
</evidence>
<dbReference type="STRING" id="131310.A0A0N4ZVF7"/>
<organism evidence="4 5">
    <name type="scientific">Parastrongyloides trichosuri</name>
    <name type="common">Possum-specific nematode worm</name>
    <dbReference type="NCBI Taxonomy" id="131310"/>
    <lineage>
        <taxon>Eukaryota</taxon>
        <taxon>Metazoa</taxon>
        <taxon>Ecdysozoa</taxon>
        <taxon>Nematoda</taxon>
        <taxon>Chromadorea</taxon>
        <taxon>Rhabditida</taxon>
        <taxon>Tylenchina</taxon>
        <taxon>Panagrolaimomorpha</taxon>
        <taxon>Strongyloidoidea</taxon>
        <taxon>Strongyloididae</taxon>
        <taxon>Parastrongyloides</taxon>
    </lineage>
</organism>
<sequence length="467" mass="53863">MNKKSNVNKNEVLPSTTKSVLKKGLSNKESLKNDKNNNEGGTRVKKQSSKDKINQIVDRSEFNESERKNDARRDSPLSAYTAVIPINPKSGHPMEKNKNKEASLSFEKNCKTMTIIQPQENKDLDDEEQKLLRIKWRYEDRKDTRGLDYDFTLKSFIDKHFAYKGEIAIQYVFEEIYWILKPALEVIKSSPMLVEVDVPIIICGDIHGQFCDLIRIFNKFGKPPTKKYLFLGDYVDRGSNSLEVILLLLALKLQYPESIFLLRGNHELRHINRVYGFNEELGERIQESDVMYDIYEKFNVIFSYLPISACVSKKILCMHGGISENIISLDSIKSLKRPMETVHGLACDLLWADPDDSVEWYHHNDARGVSFKFGKSALNDFLKKLNLDMIIRGHQVCQMGFSHFNNGRLLTVFSAGEYDDEMKNLAGVIVINENYYVYPVSIKCPKTERERSRSKKNKNDITVDKTN</sequence>
<dbReference type="EC" id="3.1.3.16" evidence="1"/>
<dbReference type="Gene3D" id="3.60.21.10">
    <property type="match status" value="1"/>
</dbReference>
<proteinExistence type="inferred from homology"/>
<dbReference type="PANTHER" id="PTHR11668:SF491">
    <property type="entry name" value="SERINE_THREONINE-PROTEIN PHOSPHATASE"/>
    <property type="match status" value="1"/>
</dbReference>
<accession>A0A0N4ZVF7</accession>
<protein>
    <recommendedName>
        <fullName evidence="1">Serine/threonine-protein phosphatase</fullName>
        <ecNumber evidence="1">3.1.3.16</ecNumber>
    </recommendedName>
</protein>
<dbReference type="AlphaFoldDB" id="A0A0N4ZVF7"/>
<evidence type="ECO:0000313" key="5">
    <source>
        <dbReference type="WBParaSite" id="PTRK_0001256100.1"/>
    </source>
</evidence>
<dbReference type="PANTHER" id="PTHR11668">
    <property type="entry name" value="SERINE/THREONINE PROTEIN PHOSPHATASE"/>
    <property type="match status" value="1"/>
</dbReference>
<feature type="region of interest" description="Disordered" evidence="2">
    <location>
        <begin position="1"/>
        <end position="100"/>
    </location>
</feature>
<comment type="catalytic activity">
    <reaction evidence="1">
        <text>O-phospho-L-threonyl-[protein] + H2O = L-threonyl-[protein] + phosphate</text>
        <dbReference type="Rhea" id="RHEA:47004"/>
        <dbReference type="Rhea" id="RHEA-COMP:11060"/>
        <dbReference type="Rhea" id="RHEA-COMP:11605"/>
        <dbReference type="ChEBI" id="CHEBI:15377"/>
        <dbReference type="ChEBI" id="CHEBI:30013"/>
        <dbReference type="ChEBI" id="CHEBI:43474"/>
        <dbReference type="ChEBI" id="CHEBI:61977"/>
        <dbReference type="EC" id="3.1.3.16"/>
    </reaction>
</comment>
<name>A0A0N4ZVF7_PARTI</name>
<dbReference type="InterPro" id="IPR004843">
    <property type="entry name" value="Calcineurin-like_PHP"/>
</dbReference>
<dbReference type="GO" id="GO:0005737">
    <property type="term" value="C:cytoplasm"/>
    <property type="evidence" value="ECO:0007669"/>
    <property type="project" value="TreeGrafter"/>
</dbReference>
<evidence type="ECO:0000259" key="3">
    <source>
        <dbReference type="PROSITE" id="PS00125"/>
    </source>
</evidence>
<feature type="compositionally biased region" description="Polar residues" evidence="2">
    <location>
        <begin position="1"/>
        <end position="19"/>
    </location>
</feature>
<dbReference type="InterPro" id="IPR006186">
    <property type="entry name" value="Ser/Thr-sp_prot-phosphatase"/>
</dbReference>
<comment type="similarity">
    <text evidence="1">Belongs to the PPP phosphatase family.</text>
</comment>